<organism evidence="2 3">
    <name type="scientific">Neoroseomonas soli</name>
    <dbReference type="NCBI Taxonomy" id="1081025"/>
    <lineage>
        <taxon>Bacteria</taxon>
        <taxon>Pseudomonadati</taxon>
        <taxon>Pseudomonadota</taxon>
        <taxon>Alphaproteobacteria</taxon>
        <taxon>Acetobacterales</taxon>
        <taxon>Acetobacteraceae</taxon>
        <taxon>Neoroseomonas</taxon>
    </lineage>
</organism>
<accession>A0A9X9WTS4</accession>
<dbReference type="EMBL" id="JAAEDM010000008">
    <property type="protein sequence ID" value="MBR0670553.1"/>
    <property type="molecule type" value="Genomic_DNA"/>
</dbReference>
<dbReference type="AlphaFoldDB" id="A0A9X9WTS4"/>
<sequence length="160" mass="17265">MLILALLPVPHGATRSHMHHFDRPASRHSGASGDGQRLASIGRRRLVVLEAGEDVVFIVHVDPVSEIPAAMLQFVDRMIGADQQFALTKRCGAIGLLKALGHAEKNPPNINGLTLRVELAYPQGSETLRPLRPKFGGGCALEPSRSAHKPRPNLRLSAVP</sequence>
<evidence type="ECO:0000313" key="2">
    <source>
        <dbReference type="EMBL" id="MBR0670553.1"/>
    </source>
</evidence>
<feature type="region of interest" description="Disordered" evidence="1">
    <location>
        <begin position="15"/>
        <end position="36"/>
    </location>
</feature>
<reference evidence="2" key="2">
    <citation type="journal article" date="2021" name="Syst. Appl. Microbiol.">
        <title>Roseomonas hellenica sp. nov., isolated from roots of wild-growing Alkanna tinctoria.</title>
        <authorList>
            <person name="Rat A."/>
            <person name="Naranjo H.D."/>
            <person name="Lebbe L."/>
            <person name="Cnockaert M."/>
            <person name="Krigas N."/>
            <person name="Grigoriadou K."/>
            <person name="Maloupa E."/>
            <person name="Willems A."/>
        </authorList>
    </citation>
    <scope>NUCLEOTIDE SEQUENCE</scope>
    <source>
        <strain evidence="2">LMG 31231</strain>
    </source>
</reference>
<dbReference type="Proteomes" id="UP001138751">
    <property type="component" value="Unassembled WGS sequence"/>
</dbReference>
<comment type="caution">
    <text evidence="2">The sequence shown here is derived from an EMBL/GenBank/DDBJ whole genome shotgun (WGS) entry which is preliminary data.</text>
</comment>
<reference evidence="2" key="1">
    <citation type="submission" date="2020-01" db="EMBL/GenBank/DDBJ databases">
        <authorList>
            <person name="Rat A."/>
        </authorList>
    </citation>
    <scope>NUCLEOTIDE SEQUENCE</scope>
    <source>
        <strain evidence="2">LMG 31231</strain>
    </source>
</reference>
<feature type="region of interest" description="Disordered" evidence="1">
    <location>
        <begin position="139"/>
        <end position="160"/>
    </location>
</feature>
<dbReference type="RefSeq" id="WP_211860926.1">
    <property type="nucleotide sequence ID" value="NZ_JAAEDM010000008.1"/>
</dbReference>
<keyword evidence="3" id="KW-1185">Reference proteome</keyword>
<protein>
    <submittedName>
        <fullName evidence="2">Uncharacterized protein</fullName>
    </submittedName>
</protein>
<proteinExistence type="predicted"/>
<gene>
    <name evidence="2" type="ORF">GXW76_05165</name>
</gene>
<name>A0A9X9WTS4_9PROT</name>
<evidence type="ECO:0000313" key="3">
    <source>
        <dbReference type="Proteomes" id="UP001138751"/>
    </source>
</evidence>
<evidence type="ECO:0000256" key="1">
    <source>
        <dbReference type="SAM" id="MobiDB-lite"/>
    </source>
</evidence>